<evidence type="ECO:0000256" key="5">
    <source>
        <dbReference type="SAM" id="SignalP"/>
    </source>
</evidence>
<keyword evidence="2" id="KW-0479">Metal-binding</keyword>
<dbReference type="SUPFAM" id="SSF53649">
    <property type="entry name" value="Alkaline phosphatase-like"/>
    <property type="match status" value="1"/>
</dbReference>
<dbReference type="EMBL" id="CP053985">
    <property type="protein sequence ID" value="QKH38924.1"/>
    <property type="molecule type" value="Genomic_DNA"/>
</dbReference>
<gene>
    <name evidence="7" type="ORF">FOC84_29920</name>
</gene>
<dbReference type="KEGG" id="apes:FOC84_29920"/>
<evidence type="ECO:0000256" key="1">
    <source>
        <dbReference type="ARBA" id="ARBA00008779"/>
    </source>
</evidence>
<keyword evidence="8" id="KW-1185">Reference proteome</keyword>
<dbReference type="Gene3D" id="3.30.1120.10">
    <property type="match status" value="1"/>
</dbReference>
<dbReference type="CDD" id="cd16025">
    <property type="entry name" value="PAS_like"/>
    <property type="match status" value="1"/>
</dbReference>
<organism evidence="7 8">
    <name type="scientific">Achromobacter pestifer</name>
    <dbReference type="NCBI Taxonomy" id="1353889"/>
    <lineage>
        <taxon>Bacteria</taxon>
        <taxon>Pseudomonadati</taxon>
        <taxon>Pseudomonadota</taxon>
        <taxon>Betaproteobacteria</taxon>
        <taxon>Burkholderiales</taxon>
        <taxon>Alcaligenaceae</taxon>
        <taxon>Achromobacter</taxon>
    </lineage>
</organism>
<dbReference type="InterPro" id="IPR050738">
    <property type="entry name" value="Sulfatase"/>
</dbReference>
<protein>
    <submittedName>
        <fullName evidence="7">Arylsulfatase</fullName>
    </submittedName>
</protein>
<dbReference type="Gene3D" id="3.40.720.10">
    <property type="entry name" value="Alkaline Phosphatase, subunit A"/>
    <property type="match status" value="1"/>
</dbReference>
<dbReference type="GO" id="GO:0046872">
    <property type="term" value="F:metal ion binding"/>
    <property type="evidence" value="ECO:0007669"/>
    <property type="project" value="UniProtKB-KW"/>
</dbReference>
<keyword evidence="3" id="KW-0378">Hydrolase</keyword>
<evidence type="ECO:0000259" key="6">
    <source>
        <dbReference type="Pfam" id="PF00884"/>
    </source>
</evidence>
<dbReference type="Proteomes" id="UP000500970">
    <property type="component" value="Chromosome"/>
</dbReference>
<dbReference type="PANTHER" id="PTHR42693">
    <property type="entry name" value="ARYLSULFATASE FAMILY MEMBER"/>
    <property type="match status" value="1"/>
</dbReference>
<keyword evidence="5" id="KW-0732">Signal</keyword>
<dbReference type="InterPro" id="IPR017850">
    <property type="entry name" value="Alkaline_phosphatase_core_sf"/>
</dbReference>
<dbReference type="PANTHER" id="PTHR42693:SF33">
    <property type="entry name" value="ARYLSULFATASE"/>
    <property type="match status" value="1"/>
</dbReference>
<evidence type="ECO:0000313" key="8">
    <source>
        <dbReference type="Proteomes" id="UP000500970"/>
    </source>
</evidence>
<dbReference type="InterPro" id="IPR024607">
    <property type="entry name" value="Sulfatase_CS"/>
</dbReference>
<dbReference type="InterPro" id="IPR000917">
    <property type="entry name" value="Sulfatase_N"/>
</dbReference>
<dbReference type="PROSITE" id="PS51257">
    <property type="entry name" value="PROKAR_LIPOPROTEIN"/>
    <property type="match status" value="1"/>
</dbReference>
<accession>A0A7D4IQL4</accession>
<dbReference type="RefSeq" id="WP_173148704.1">
    <property type="nucleotide sequence ID" value="NZ_CP053985.1"/>
</dbReference>
<dbReference type="Pfam" id="PF00884">
    <property type="entry name" value="Sulfatase"/>
    <property type="match status" value="1"/>
</dbReference>
<feature type="domain" description="Sulfatase N-terminal" evidence="6">
    <location>
        <begin position="27"/>
        <end position="434"/>
    </location>
</feature>
<evidence type="ECO:0000313" key="7">
    <source>
        <dbReference type="EMBL" id="QKH38924.1"/>
    </source>
</evidence>
<reference evidence="7 8" key="1">
    <citation type="submission" date="2020-05" db="EMBL/GenBank/DDBJ databases">
        <title>FDA dAtabase for Regulatory Grade micrObial Sequences (FDA-ARGOS): Supporting development and validation of Infectious Disease Dx tests.</title>
        <authorList>
            <person name="Sproer C."/>
            <person name="Gronow S."/>
            <person name="Severitt S."/>
            <person name="Schroder I."/>
            <person name="Tallon L."/>
            <person name="Sadzewicz L."/>
            <person name="Zhao X."/>
            <person name="Vavikolanu K."/>
            <person name="Mehta A."/>
            <person name="Aluvathingal J."/>
            <person name="Nadendla S."/>
            <person name="Myers T."/>
            <person name="Yan Y."/>
            <person name="Sichtig H."/>
        </authorList>
    </citation>
    <scope>NUCLEOTIDE SEQUENCE [LARGE SCALE GENOMIC DNA]</scope>
    <source>
        <strain evidence="7 8">FDAARGOS_790</strain>
    </source>
</reference>
<sequence>MKSFSAIILAAGLACATPVLGASPPPPNVLIILADDLGYNDIQPFGQDVIKTPALQQLAQEGMRFTNFHVNPTCSPTRAQLLTGVDNHLAGMGAMGEYRIPEMDKHPGNYIGSLNDRVNTLAEVLKERGYATFMAGKWHLGGKPEQLPGARGFERSFALINPGGSHWDNKGLLAVQPRTRFVEDDKTVARDTGEFSSNLYTDRFVDYMQAAQQAGKPFFGYLAFQAVHDPLHAPAADIAPYQGKFADGYDVHRRRMFENMQRLGVIPAGTRMSEPAPLFTPWKDLVPDERARQERVMEIYAGMVSNLDTNVGRVIDQLKRSGQYDNTVIFFFSDNGPSAAYMDFYPGNADGSWIAKEFDTSFKNMGAPGSFAGVGPGWAYASSAPFKLFKLVMTEGGTISPLIVKGPMVAKPGAMNDGYLGVEDIFPTVTAMAGASRGETRKGVPLEPLKGGSFLKVLDGSAASARAPDFERGAELFGNKEYRMGKWKLSWLPEPFGTAGWQLYDTDADRGETEDLAARHPEIVKEMAGKYKAWSDANRVIAWDSQYLAAQLFNYFDWRRGVPRQIVDQH</sequence>
<evidence type="ECO:0000256" key="4">
    <source>
        <dbReference type="ARBA" id="ARBA00022837"/>
    </source>
</evidence>
<dbReference type="AlphaFoldDB" id="A0A7D4IQL4"/>
<evidence type="ECO:0000256" key="2">
    <source>
        <dbReference type="ARBA" id="ARBA00022723"/>
    </source>
</evidence>
<dbReference type="PROSITE" id="PS00523">
    <property type="entry name" value="SULFATASE_1"/>
    <property type="match status" value="1"/>
</dbReference>
<comment type="similarity">
    <text evidence="1">Belongs to the sulfatase family.</text>
</comment>
<dbReference type="PROSITE" id="PS00149">
    <property type="entry name" value="SULFATASE_2"/>
    <property type="match status" value="1"/>
</dbReference>
<dbReference type="GO" id="GO:0004065">
    <property type="term" value="F:arylsulfatase activity"/>
    <property type="evidence" value="ECO:0007669"/>
    <property type="project" value="TreeGrafter"/>
</dbReference>
<evidence type="ECO:0000256" key="3">
    <source>
        <dbReference type="ARBA" id="ARBA00022801"/>
    </source>
</evidence>
<name>A0A7D4IQL4_9BURK</name>
<feature type="signal peptide" evidence="5">
    <location>
        <begin position="1"/>
        <end position="21"/>
    </location>
</feature>
<feature type="chain" id="PRO_5028946435" evidence="5">
    <location>
        <begin position="22"/>
        <end position="570"/>
    </location>
</feature>
<proteinExistence type="inferred from homology"/>
<keyword evidence="4" id="KW-0106">Calcium</keyword>